<evidence type="ECO:0000313" key="2">
    <source>
        <dbReference type="EMBL" id="NME27054.1"/>
    </source>
</evidence>
<dbReference type="PANTHER" id="PTHR35333">
    <property type="entry name" value="BETA-LACTAMASE"/>
    <property type="match status" value="1"/>
</dbReference>
<proteinExistence type="predicted"/>
<organism evidence="2 3">
    <name type="scientific">Megasphaera hexanoica</name>
    <dbReference type="NCBI Taxonomy" id="1675036"/>
    <lineage>
        <taxon>Bacteria</taxon>
        <taxon>Bacillati</taxon>
        <taxon>Bacillota</taxon>
        <taxon>Negativicutes</taxon>
        <taxon>Veillonellales</taxon>
        <taxon>Veillonellaceae</taxon>
        <taxon>Megasphaera</taxon>
    </lineage>
</organism>
<comment type="caution">
    <text evidence="2">The sequence shown here is derived from an EMBL/GenBank/DDBJ whole genome shotgun (WGS) entry which is preliminary data.</text>
</comment>
<reference evidence="2 3" key="1">
    <citation type="submission" date="2020-04" db="EMBL/GenBank/DDBJ databases">
        <authorList>
            <person name="Hitch T.C.A."/>
            <person name="Wylensek D."/>
            <person name="Clavel T."/>
        </authorList>
    </citation>
    <scope>NUCLEOTIDE SEQUENCE [LARGE SCALE GENOMIC DNA]</scope>
    <source>
        <strain evidence="2 3">Oil-RF-744-FAT-WT-6-1</strain>
    </source>
</reference>
<dbReference type="InterPro" id="IPR045155">
    <property type="entry name" value="Beta-lactam_cat"/>
</dbReference>
<dbReference type="GO" id="GO:0008800">
    <property type="term" value="F:beta-lactamase activity"/>
    <property type="evidence" value="ECO:0007669"/>
    <property type="project" value="InterPro"/>
</dbReference>
<dbReference type="PANTHER" id="PTHR35333:SF3">
    <property type="entry name" value="BETA-LACTAMASE-TYPE TRANSPEPTIDASE FOLD CONTAINING PROTEIN"/>
    <property type="match status" value="1"/>
</dbReference>
<dbReference type="RefSeq" id="WP_059077023.1">
    <property type="nucleotide sequence ID" value="NZ_JABAFG010000001.1"/>
</dbReference>
<dbReference type="Proteomes" id="UP000591071">
    <property type="component" value="Unassembled WGS sequence"/>
</dbReference>
<accession>A0A848BSB5</accession>
<keyword evidence="2" id="KW-0378">Hydrolase</keyword>
<dbReference type="Gene3D" id="3.40.710.10">
    <property type="entry name" value="DD-peptidase/beta-lactamase superfamily"/>
    <property type="match status" value="1"/>
</dbReference>
<evidence type="ECO:0000259" key="1">
    <source>
        <dbReference type="Pfam" id="PF13354"/>
    </source>
</evidence>
<evidence type="ECO:0000313" key="3">
    <source>
        <dbReference type="Proteomes" id="UP000591071"/>
    </source>
</evidence>
<dbReference type="Pfam" id="PF13354">
    <property type="entry name" value="Beta-lactamase2"/>
    <property type="match status" value="1"/>
</dbReference>
<feature type="domain" description="Beta-lactamase class A catalytic" evidence="1">
    <location>
        <begin position="22"/>
        <end position="228"/>
    </location>
</feature>
<dbReference type="SUPFAM" id="SSF56601">
    <property type="entry name" value="beta-lactamase/transpeptidase-like"/>
    <property type="match status" value="1"/>
</dbReference>
<dbReference type="AlphaFoldDB" id="A0A848BSB5"/>
<dbReference type="EMBL" id="JABAFG010000001">
    <property type="protein sequence ID" value="NME27054.1"/>
    <property type="molecule type" value="Genomic_DNA"/>
</dbReference>
<dbReference type="InterPro" id="IPR012338">
    <property type="entry name" value="Beta-lactam/transpept-like"/>
</dbReference>
<dbReference type="InterPro" id="IPR000871">
    <property type="entry name" value="Beta-lactam_class-A"/>
</dbReference>
<dbReference type="GO" id="GO:0046677">
    <property type="term" value="P:response to antibiotic"/>
    <property type="evidence" value="ECO:0007669"/>
    <property type="project" value="InterPro"/>
</dbReference>
<sequence length="256" mass="28880">MNSQWIEEHLTPYLPAGTDLSIYCRPLEQGTPVVYHERVLPSASLIKLPIMSTLFRKEKEGTVSFSEKLRITSPVEGGSYYKRGGTLATISELIFHMIVESDNTCTNVLIDRLGMDAVNEEIRRLGMTHTILQRKMMDFIASRDGRENMTTVSDMGRFFSLLSRGHAVDAARDQRMLDILSHQEDNCILPAQLPHTVRVDHKTGELDGIYHDCGLIYAPSGPFILCLMADGVSDEPRLFYGLSYFTRAVYDELARS</sequence>
<dbReference type="GO" id="GO:0030655">
    <property type="term" value="P:beta-lactam antibiotic catabolic process"/>
    <property type="evidence" value="ECO:0007669"/>
    <property type="project" value="InterPro"/>
</dbReference>
<protein>
    <submittedName>
        <fullName evidence="2">Serine hydrolase</fullName>
    </submittedName>
</protein>
<name>A0A848BSB5_9FIRM</name>
<gene>
    <name evidence="2" type="ORF">HF872_00220</name>
</gene>